<dbReference type="InterPro" id="IPR000192">
    <property type="entry name" value="Aminotrans_V_dom"/>
</dbReference>
<evidence type="ECO:0000256" key="11">
    <source>
        <dbReference type="ARBA" id="ARBA00040554"/>
    </source>
</evidence>
<dbReference type="Proteomes" id="UP000192578">
    <property type="component" value="Unassembled WGS sequence"/>
</dbReference>
<evidence type="ECO:0000256" key="4">
    <source>
        <dbReference type="ARBA" id="ARBA00011738"/>
    </source>
</evidence>
<comment type="subcellular location">
    <subcellularLocation>
        <location evidence="2">Cytoplasm</location>
        <location evidence="2">Cytosol</location>
    </subcellularLocation>
</comment>
<dbReference type="InterPro" id="IPR015424">
    <property type="entry name" value="PyrdxlP-dep_Trfase"/>
</dbReference>
<comment type="cofactor">
    <cofactor evidence="1">
        <name>pyridoxal 5'-phosphate</name>
        <dbReference type="ChEBI" id="CHEBI:597326"/>
    </cofactor>
</comment>
<evidence type="ECO:0000256" key="6">
    <source>
        <dbReference type="ARBA" id="ARBA00022679"/>
    </source>
</evidence>
<dbReference type="SUPFAM" id="SSF53383">
    <property type="entry name" value="PLP-dependent transferases"/>
    <property type="match status" value="1"/>
</dbReference>
<evidence type="ECO:0000313" key="14">
    <source>
        <dbReference type="EMBL" id="OQV20143.1"/>
    </source>
</evidence>
<evidence type="ECO:0000256" key="9">
    <source>
        <dbReference type="ARBA" id="ARBA00037407"/>
    </source>
</evidence>
<keyword evidence="8 14" id="KW-0456">Lyase</keyword>
<dbReference type="PANTHER" id="PTHR11601:SF62">
    <property type="entry name" value="SELENOCYSTEINE LYASE"/>
    <property type="match status" value="1"/>
</dbReference>
<feature type="domain" description="Aminotransferase class V" evidence="13">
    <location>
        <begin position="13"/>
        <end position="401"/>
    </location>
</feature>
<dbReference type="GO" id="GO:0016740">
    <property type="term" value="F:transferase activity"/>
    <property type="evidence" value="ECO:0007669"/>
    <property type="project" value="UniProtKB-KW"/>
</dbReference>
<comment type="subunit">
    <text evidence="4">Homodimer.</text>
</comment>
<evidence type="ECO:0000256" key="2">
    <source>
        <dbReference type="ARBA" id="ARBA00004514"/>
    </source>
</evidence>
<dbReference type="Gene3D" id="3.90.1150.10">
    <property type="entry name" value="Aspartate Aminotransferase, domain 1"/>
    <property type="match status" value="1"/>
</dbReference>
<keyword evidence="7" id="KW-0663">Pyridoxal phosphate</keyword>
<dbReference type="GO" id="GO:0005829">
    <property type="term" value="C:cytosol"/>
    <property type="evidence" value="ECO:0007669"/>
    <property type="project" value="UniProtKB-SubCell"/>
</dbReference>
<comment type="similarity">
    <text evidence="3">Belongs to the class-V pyridoxal-phosphate-dependent aminotransferase family.</text>
</comment>
<name>A0A1W0WY85_HYPEX</name>
<dbReference type="Gene3D" id="3.40.640.10">
    <property type="entry name" value="Type I PLP-dependent aspartate aminotransferase-like (Major domain)"/>
    <property type="match status" value="1"/>
</dbReference>
<dbReference type="EC" id="4.4.1.16" evidence="10"/>
<dbReference type="PANTHER" id="PTHR11601">
    <property type="entry name" value="CYSTEINE DESULFURYLASE FAMILY MEMBER"/>
    <property type="match status" value="1"/>
</dbReference>
<evidence type="ECO:0000256" key="1">
    <source>
        <dbReference type="ARBA" id="ARBA00001933"/>
    </source>
</evidence>
<dbReference type="AlphaFoldDB" id="A0A1W0WY85"/>
<gene>
    <name evidence="14" type="ORF">BV898_05935</name>
</gene>
<evidence type="ECO:0000256" key="12">
    <source>
        <dbReference type="SAM" id="MobiDB-lite"/>
    </source>
</evidence>
<evidence type="ECO:0000313" key="15">
    <source>
        <dbReference type="Proteomes" id="UP000192578"/>
    </source>
</evidence>
<dbReference type="InterPro" id="IPR016454">
    <property type="entry name" value="Cysteine_dSase"/>
</dbReference>
<dbReference type="InterPro" id="IPR015422">
    <property type="entry name" value="PyrdxlP-dep_Trfase_small"/>
</dbReference>
<evidence type="ECO:0000256" key="7">
    <source>
        <dbReference type="ARBA" id="ARBA00022898"/>
    </source>
</evidence>
<dbReference type="InterPro" id="IPR015421">
    <property type="entry name" value="PyrdxlP-dep_Trfase_major"/>
</dbReference>
<dbReference type="Pfam" id="PF00266">
    <property type="entry name" value="Aminotran_5"/>
    <property type="match status" value="1"/>
</dbReference>
<keyword evidence="15" id="KW-1185">Reference proteome</keyword>
<keyword evidence="5" id="KW-0963">Cytoplasm</keyword>
<evidence type="ECO:0000256" key="8">
    <source>
        <dbReference type="ARBA" id="ARBA00023239"/>
    </source>
</evidence>
<dbReference type="Gene3D" id="1.10.260.50">
    <property type="match status" value="1"/>
</dbReference>
<evidence type="ECO:0000256" key="10">
    <source>
        <dbReference type="ARBA" id="ARBA00039054"/>
    </source>
</evidence>
<evidence type="ECO:0000259" key="13">
    <source>
        <dbReference type="Pfam" id="PF00266"/>
    </source>
</evidence>
<comment type="caution">
    <text evidence="14">The sequence shown here is derived from an EMBL/GenBank/DDBJ whole genome shotgun (WGS) entry which is preliminary data.</text>
</comment>
<dbReference type="EMBL" id="MTYJ01000033">
    <property type="protein sequence ID" value="OQV20143.1"/>
    <property type="molecule type" value="Genomic_DNA"/>
</dbReference>
<organism evidence="14 15">
    <name type="scientific">Hypsibius exemplaris</name>
    <name type="common">Freshwater tardigrade</name>
    <dbReference type="NCBI Taxonomy" id="2072580"/>
    <lineage>
        <taxon>Eukaryota</taxon>
        <taxon>Metazoa</taxon>
        <taxon>Ecdysozoa</taxon>
        <taxon>Tardigrada</taxon>
        <taxon>Eutardigrada</taxon>
        <taxon>Parachela</taxon>
        <taxon>Hypsibioidea</taxon>
        <taxon>Hypsibiidae</taxon>
        <taxon>Hypsibius</taxon>
    </lineage>
</organism>
<keyword evidence="6" id="KW-0808">Transferase</keyword>
<proteinExistence type="inferred from homology"/>
<sequence length="431" mass="46814">MMASSEGDSADRVYMDYNATTPLHPAVRRAMSGAIERLWKNPSSSYAGPVRDAISTARMQVAKCMGGDEEEIIFCSSGTEANNWILESVVNDAYASMQRTSLQSDGPPSLPHVLISDVEHDAVTKKLDDLSRKGLCVVRKISASWDGMIDGGDVIEHCRDGTCLVSVMLANNETGVMQPIADLGKALTVLNLSRIEKGKRPILFHTDASQAFGKVSVDVKALHVDFLTVTGHKFYGPRCGAVFCRKDLLGLMKPIFFGGGQERNYRPGTENTVDIVGLGKAAELVHLHLEEWRINLVRIGQYLAERMQKTFGDTFVFNFSVKTDSVLPNTFSVHFIDPRCKGYLVLQHAARTEASTGAACHSGKNCASSILINSGLTKTAAEKSIRLSVGKDTTKEEIDILVADLAKSVRHLTENPDQHTTGTLAGQGDGL</sequence>
<accession>A0A1W0WY85</accession>
<dbReference type="OrthoDB" id="10250117at2759"/>
<feature type="region of interest" description="Disordered" evidence="12">
    <location>
        <begin position="412"/>
        <end position="431"/>
    </location>
</feature>
<evidence type="ECO:0000256" key="3">
    <source>
        <dbReference type="ARBA" id="ARBA00009236"/>
    </source>
</evidence>
<comment type="function">
    <text evidence="9">Catalyzes the decomposition of L-selenocysteine to L-alanine and elemental selenium.</text>
</comment>
<dbReference type="PIRSF" id="PIRSF005572">
    <property type="entry name" value="NifS"/>
    <property type="match status" value="1"/>
</dbReference>
<dbReference type="GO" id="GO:0009000">
    <property type="term" value="F:selenocysteine lyase activity"/>
    <property type="evidence" value="ECO:0007669"/>
    <property type="project" value="UniProtKB-EC"/>
</dbReference>
<protein>
    <recommendedName>
        <fullName evidence="11">Selenocysteine lyase</fullName>
        <ecNumber evidence="10">4.4.1.16</ecNumber>
    </recommendedName>
</protein>
<reference evidence="15" key="1">
    <citation type="submission" date="2017-01" db="EMBL/GenBank/DDBJ databases">
        <title>Comparative genomics of anhydrobiosis in the tardigrade Hypsibius dujardini.</title>
        <authorList>
            <person name="Yoshida Y."/>
            <person name="Koutsovoulos G."/>
            <person name="Laetsch D."/>
            <person name="Stevens L."/>
            <person name="Kumar S."/>
            <person name="Horikawa D."/>
            <person name="Ishino K."/>
            <person name="Komine S."/>
            <person name="Tomita M."/>
            <person name="Blaxter M."/>
            <person name="Arakawa K."/>
        </authorList>
    </citation>
    <scope>NUCLEOTIDE SEQUENCE [LARGE SCALE GENOMIC DNA]</scope>
    <source>
        <strain evidence="15">Z151</strain>
    </source>
</reference>
<evidence type="ECO:0000256" key="5">
    <source>
        <dbReference type="ARBA" id="ARBA00022490"/>
    </source>
</evidence>